<name>A0A5N6KNM5_9ROSI</name>
<dbReference type="AlphaFoldDB" id="A0A5N6KNM5"/>
<organism evidence="2 3">
    <name type="scientific">Carpinus fangiana</name>
    <dbReference type="NCBI Taxonomy" id="176857"/>
    <lineage>
        <taxon>Eukaryota</taxon>
        <taxon>Viridiplantae</taxon>
        <taxon>Streptophyta</taxon>
        <taxon>Embryophyta</taxon>
        <taxon>Tracheophyta</taxon>
        <taxon>Spermatophyta</taxon>
        <taxon>Magnoliopsida</taxon>
        <taxon>eudicotyledons</taxon>
        <taxon>Gunneridae</taxon>
        <taxon>Pentapetalae</taxon>
        <taxon>rosids</taxon>
        <taxon>fabids</taxon>
        <taxon>Fagales</taxon>
        <taxon>Betulaceae</taxon>
        <taxon>Carpinus</taxon>
    </lineage>
</organism>
<dbReference type="InterPro" id="IPR036047">
    <property type="entry name" value="F-box-like_dom_sf"/>
</dbReference>
<dbReference type="OrthoDB" id="4191831at2759"/>
<dbReference type="Pfam" id="PF00646">
    <property type="entry name" value="F-box"/>
    <property type="match status" value="1"/>
</dbReference>
<dbReference type="InterPro" id="IPR001810">
    <property type="entry name" value="F-box_dom"/>
</dbReference>
<evidence type="ECO:0000259" key="1">
    <source>
        <dbReference type="Pfam" id="PF00646"/>
    </source>
</evidence>
<comment type="caution">
    <text evidence="2">The sequence shown here is derived from an EMBL/GenBank/DDBJ whole genome shotgun (WGS) entry which is preliminary data.</text>
</comment>
<keyword evidence="3" id="KW-1185">Reference proteome</keyword>
<dbReference type="EMBL" id="VIBQ01000009">
    <property type="protein sequence ID" value="KAB8336670.1"/>
    <property type="molecule type" value="Genomic_DNA"/>
</dbReference>
<proteinExistence type="predicted"/>
<accession>A0A5N6KNM5</accession>
<evidence type="ECO:0000313" key="3">
    <source>
        <dbReference type="Proteomes" id="UP000327013"/>
    </source>
</evidence>
<sequence>MASCRPFLGSLHSELLDLILAYLPQNDLLSVALSSRHLHQHAQAPIYRNTFILTIPALERLCKTFLRRPGLARFCRTARIVVNEAQLYASSDEANEEKDTIRRSPEGRLTLILGCLDRIQSLHLTVRTWNDTPDFSTFITNPLNSNKFLGCFEHLRDVHFKLERLDDQCGGFTPDVRDPLLFLTLPALQRLSMNLATTVADIQLPLPSASPAELRMLKLSRGSCITLPALRSILARTPKLESFEYHFTCNFEVMQPETKCFYSSVLASSLEPTAQTLRHLHISCQFLEFTGSHMLWNDDWGYRGQLTSLKEFSRLQSLTIPLVVLLGWKPSESLPVNEKLPPGLVNLTIRTDGSHWDDFTWASSDAEHYISGYLKDGCSKNLSILELYASAARGHIWTPELVGTLQAIRPDMVIKATGHLYGNEQE</sequence>
<reference evidence="2 3" key="1">
    <citation type="submission" date="2019-06" db="EMBL/GenBank/DDBJ databases">
        <title>A chromosomal-level reference genome of Carpinus fangiana (Coryloideae, Betulaceae).</title>
        <authorList>
            <person name="Yang X."/>
            <person name="Wang Z."/>
            <person name="Zhang L."/>
            <person name="Hao G."/>
            <person name="Liu J."/>
            <person name="Yang Y."/>
        </authorList>
    </citation>
    <scope>NUCLEOTIDE SEQUENCE [LARGE SCALE GENOMIC DNA]</scope>
    <source>
        <strain evidence="2">Cfa_2016G</strain>
        <tissue evidence="2">Leaf</tissue>
    </source>
</reference>
<gene>
    <name evidence="2" type="ORF">FH972_020981</name>
</gene>
<dbReference type="SUPFAM" id="SSF81383">
    <property type="entry name" value="F-box domain"/>
    <property type="match status" value="1"/>
</dbReference>
<protein>
    <recommendedName>
        <fullName evidence="1">F-box domain-containing protein</fullName>
    </recommendedName>
</protein>
<dbReference type="Proteomes" id="UP000327013">
    <property type="component" value="Unassembled WGS sequence"/>
</dbReference>
<feature type="domain" description="F-box" evidence="1">
    <location>
        <begin position="10"/>
        <end position="42"/>
    </location>
</feature>
<evidence type="ECO:0000313" key="2">
    <source>
        <dbReference type="EMBL" id="KAB8336670.1"/>
    </source>
</evidence>